<dbReference type="InterPro" id="IPR028098">
    <property type="entry name" value="Glyco_trans_4-like_N"/>
</dbReference>
<feature type="domain" description="Glycosyl transferase family 1" evidence="1">
    <location>
        <begin position="185"/>
        <end position="340"/>
    </location>
</feature>
<sequence>MKITMILPYLKAGGTERQAAYIVNYLKQKGHTVLTISVEDEDFFEPHFKVPVQYLNSQNSFLFLVYNIYSIASIIKKNGTQILVSRAWTTNLLCTLVSMITGIPNVLFLSASLDMSNHSLIKKLIYRFMLKKTDQIISVSEATRQNCIKWFDIQENKIKVIHNGVDINHIQELSKKPVELPDELKDATPKLVFVGRLIHRKGLDVLINALMNLKSSYQTQLIVVGEGSKMNDYKVMCKDFEIESNVFFFGQKKNPFPYLNLGDIFILPSRSEGFPNILLEAMALGKTVIAANCKNGPNEIIDKNNGTLVDVDDSEQLSLAISSYLDNLKLAKNHGENAKKTVKNSFKLSDQLAKIEMTITSLKE</sequence>
<name>A0ABS9KII8_9BACT</name>
<dbReference type="RefSeq" id="WP_237856119.1">
    <property type="nucleotide sequence ID" value="NZ_JAKLWS010000039.1"/>
</dbReference>
<reference evidence="3" key="1">
    <citation type="submission" date="2022-01" db="EMBL/GenBank/DDBJ databases">
        <authorList>
            <person name="Wang Y."/>
        </authorList>
    </citation>
    <scope>NUCLEOTIDE SEQUENCE</scope>
    <source>
        <strain evidence="3">WB101</strain>
    </source>
</reference>
<dbReference type="EMBL" id="JAKLWS010000039">
    <property type="protein sequence ID" value="MCG2590675.1"/>
    <property type="molecule type" value="Genomic_DNA"/>
</dbReference>
<comment type="caution">
    <text evidence="3">The sequence shown here is derived from an EMBL/GenBank/DDBJ whole genome shotgun (WGS) entry which is preliminary data.</text>
</comment>
<evidence type="ECO:0000313" key="3">
    <source>
        <dbReference type="EMBL" id="MCG2590675.1"/>
    </source>
</evidence>
<dbReference type="CDD" id="cd03811">
    <property type="entry name" value="GT4_GT28_WabH-like"/>
    <property type="match status" value="1"/>
</dbReference>
<dbReference type="Pfam" id="PF13439">
    <property type="entry name" value="Glyco_transf_4"/>
    <property type="match status" value="1"/>
</dbReference>
<dbReference type="InterPro" id="IPR001296">
    <property type="entry name" value="Glyco_trans_1"/>
</dbReference>
<accession>A0ABS9KII8</accession>
<gene>
    <name evidence="3" type="ORF">L6773_19030</name>
</gene>
<keyword evidence="4" id="KW-1185">Reference proteome</keyword>
<reference evidence="3" key="2">
    <citation type="submission" date="2024-05" db="EMBL/GenBank/DDBJ databases">
        <title>Rhodohalobacter halophilus gen. nov., sp. nov., a moderately halophilic member of the family Balneolaceae.</title>
        <authorList>
            <person name="Xia J."/>
        </authorList>
    </citation>
    <scope>NUCLEOTIDE SEQUENCE</scope>
    <source>
        <strain evidence="3">WB101</strain>
    </source>
</reference>
<dbReference type="Gene3D" id="3.40.50.2000">
    <property type="entry name" value="Glycogen Phosphorylase B"/>
    <property type="match status" value="2"/>
</dbReference>
<dbReference type="PANTHER" id="PTHR12526">
    <property type="entry name" value="GLYCOSYLTRANSFERASE"/>
    <property type="match status" value="1"/>
</dbReference>
<dbReference type="SUPFAM" id="SSF53756">
    <property type="entry name" value="UDP-Glycosyltransferase/glycogen phosphorylase"/>
    <property type="match status" value="1"/>
</dbReference>
<feature type="domain" description="Glycosyltransferase subfamily 4-like N-terminal" evidence="2">
    <location>
        <begin position="13"/>
        <end position="168"/>
    </location>
</feature>
<evidence type="ECO:0000313" key="4">
    <source>
        <dbReference type="Proteomes" id="UP001165366"/>
    </source>
</evidence>
<organism evidence="3 4">
    <name type="scientific">Rhodohalobacter sulfatireducens</name>
    <dbReference type="NCBI Taxonomy" id="2911366"/>
    <lineage>
        <taxon>Bacteria</taxon>
        <taxon>Pseudomonadati</taxon>
        <taxon>Balneolota</taxon>
        <taxon>Balneolia</taxon>
        <taxon>Balneolales</taxon>
        <taxon>Balneolaceae</taxon>
        <taxon>Rhodohalobacter</taxon>
    </lineage>
</organism>
<dbReference type="Pfam" id="PF00534">
    <property type="entry name" value="Glycos_transf_1"/>
    <property type="match status" value="1"/>
</dbReference>
<dbReference type="Proteomes" id="UP001165366">
    <property type="component" value="Unassembled WGS sequence"/>
</dbReference>
<proteinExistence type="predicted"/>
<evidence type="ECO:0000259" key="2">
    <source>
        <dbReference type="Pfam" id="PF13439"/>
    </source>
</evidence>
<protein>
    <submittedName>
        <fullName evidence="3">Glycosyltransferase</fullName>
    </submittedName>
</protein>
<evidence type="ECO:0000259" key="1">
    <source>
        <dbReference type="Pfam" id="PF00534"/>
    </source>
</evidence>